<comment type="subunit">
    <text evidence="6">Monomer.</text>
</comment>
<dbReference type="AlphaFoldDB" id="A0A948RYQ9"/>
<dbReference type="Pfam" id="PF07650">
    <property type="entry name" value="KH_2"/>
    <property type="match status" value="1"/>
</dbReference>
<reference evidence="11" key="1">
    <citation type="submission" date="2021-05" db="EMBL/GenBank/DDBJ databases">
        <title>Energy efficiency and biological interactions define the core microbiome of deep oligotrophic groundwater.</title>
        <authorList>
            <person name="Mehrshad M."/>
            <person name="Lopez-Fernandez M."/>
            <person name="Bell E."/>
            <person name="Bernier-Latmani R."/>
            <person name="Bertilsson S."/>
            <person name="Dopson M."/>
        </authorList>
    </citation>
    <scope>NUCLEOTIDE SEQUENCE</scope>
    <source>
        <strain evidence="11">Modern_marine.mb.64</strain>
    </source>
</reference>
<feature type="region of interest" description="G1" evidence="7">
    <location>
        <begin position="15"/>
        <end position="22"/>
    </location>
</feature>
<dbReference type="InterPro" id="IPR015946">
    <property type="entry name" value="KH_dom-like_a/b"/>
</dbReference>
<feature type="domain" description="KH type-2" evidence="9">
    <location>
        <begin position="202"/>
        <end position="279"/>
    </location>
</feature>
<gene>
    <name evidence="6 11" type="primary">era</name>
    <name evidence="11" type="ORF">KJ970_18280</name>
</gene>
<name>A0A948RYQ9_UNCEI</name>
<feature type="region of interest" description="G3" evidence="7">
    <location>
        <begin position="62"/>
        <end position="65"/>
    </location>
</feature>
<dbReference type="InterPro" id="IPR009019">
    <property type="entry name" value="KH_sf_prok-type"/>
</dbReference>
<comment type="function">
    <text evidence="6">An essential GTPase that binds both GDP and GTP, with rapid nucleotide exchange. Plays a role in 16S rRNA processing and 30S ribosomal subunit biogenesis and possibly also in cell cycle regulation and energy metabolism.</text>
</comment>
<dbReference type="PROSITE" id="PS51713">
    <property type="entry name" value="G_ERA"/>
    <property type="match status" value="1"/>
</dbReference>
<dbReference type="GO" id="GO:0043024">
    <property type="term" value="F:ribosomal small subunit binding"/>
    <property type="evidence" value="ECO:0007669"/>
    <property type="project" value="TreeGrafter"/>
</dbReference>
<dbReference type="GO" id="GO:0005737">
    <property type="term" value="C:cytoplasm"/>
    <property type="evidence" value="ECO:0007669"/>
    <property type="project" value="UniProtKB-SubCell"/>
</dbReference>
<evidence type="ECO:0000259" key="9">
    <source>
        <dbReference type="PROSITE" id="PS50823"/>
    </source>
</evidence>
<evidence type="ECO:0000256" key="5">
    <source>
        <dbReference type="ARBA" id="ARBA00023134"/>
    </source>
</evidence>
<evidence type="ECO:0000256" key="7">
    <source>
        <dbReference type="PROSITE-ProRule" id="PRU01050"/>
    </source>
</evidence>
<dbReference type="CDD" id="cd22534">
    <property type="entry name" value="KH-II_Era"/>
    <property type="match status" value="1"/>
</dbReference>
<keyword evidence="6" id="KW-0472">Membrane</keyword>
<dbReference type="GO" id="GO:0070181">
    <property type="term" value="F:small ribosomal subunit rRNA binding"/>
    <property type="evidence" value="ECO:0007669"/>
    <property type="project" value="UniProtKB-UniRule"/>
</dbReference>
<evidence type="ECO:0000313" key="12">
    <source>
        <dbReference type="Proteomes" id="UP000777784"/>
    </source>
</evidence>
<evidence type="ECO:0000256" key="2">
    <source>
        <dbReference type="ARBA" id="ARBA00020484"/>
    </source>
</evidence>
<dbReference type="GO" id="GO:0005886">
    <property type="term" value="C:plasma membrane"/>
    <property type="evidence" value="ECO:0007669"/>
    <property type="project" value="UniProtKB-SubCell"/>
</dbReference>
<sequence>MNQTAHRSGYVAIAGIPNAGKSTLLNALVKTRLAAVTPKPQTTRRRTLGILSADDYQMIFVDTPGVLRPRDAMEVAMERVIHQALDDADVVLYLVDATHPRPVPIVEEKSHKKTTVVALNKVDELKKREDLLPVIDRMKEKGSYKEFIPISALKGTNLDLLVKTLVDLLPEGPAFYPADHLTEQPEKFFVAELIREQIFLQYRQEIPYGAEVIIEEFHEHQGRKDVIKAMIIVESDSQKGILIGKGGREIKKLGIASRETVESFLERPVFLELRVKTMAKWRKDPKTLKRLGYS</sequence>
<feature type="region of interest" description="G2" evidence="7">
    <location>
        <begin position="41"/>
        <end position="45"/>
    </location>
</feature>
<keyword evidence="6" id="KW-1003">Cell membrane</keyword>
<dbReference type="InterPro" id="IPR027417">
    <property type="entry name" value="P-loop_NTPase"/>
</dbReference>
<dbReference type="SUPFAM" id="SSF52540">
    <property type="entry name" value="P-loop containing nucleoside triphosphate hydrolases"/>
    <property type="match status" value="1"/>
</dbReference>
<dbReference type="Gene3D" id="3.40.50.300">
    <property type="entry name" value="P-loop containing nucleotide triphosphate hydrolases"/>
    <property type="match status" value="1"/>
</dbReference>
<dbReference type="InterPro" id="IPR004044">
    <property type="entry name" value="KH_dom_type_2"/>
</dbReference>
<dbReference type="InterPro" id="IPR005662">
    <property type="entry name" value="GTPase_Era-like"/>
</dbReference>
<evidence type="ECO:0000259" key="10">
    <source>
        <dbReference type="PROSITE" id="PS51713"/>
    </source>
</evidence>
<evidence type="ECO:0000256" key="8">
    <source>
        <dbReference type="RuleBase" id="RU003761"/>
    </source>
</evidence>
<feature type="region of interest" description="G5" evidence="7">
    <location>
        <begin position="150"/>
        <end position="152"/>
    </location>
</feature>
<dbReference type="PANTHER" id="PTHR42698:SF2">
    <property type="entry name" value="GTPASE ERA-LIKE, CHLOROPLASTIC"/>
    <property type="match status" value="1"/>
</dbReference>
<dbReference type="Pfam" id="PF01926">
    <property type="entry name" value="MMR_HSR1"/>
    <property type="match status" value="1"/>
</dbReference>
<feature type="binding site" evidence="6">
    <location>
        <begin position="120"/>
        <end position="123"/>
    </location>
    <ligand>
        <name>GTP</name>
        <dbReference type="ChEBI" id="CHEBI:37565"/>
    </ligand>
</feature>
<keyword evidence="5 6" id="KW-0342">GTP-binding</keyword>
<evidence type="ECO:0000256" key="1">
    <source>
        <dbReference type="ARBA" id="ARBA00007921"/>
    </source>
</evidence>
<dbReference type="CDD" id="cd04163">
    <property type="entry name" value="Era"/>
    <property type="match status" value="1"/>
</dbReference>
<feature type="domain" description="Era-type G" evidence="10">
    <location>
        <begin position="7"/>
        <end position="171"/>
    </location>
</feature>
<evidence type="ECO:0000256" key="3">
    <source>
        <dbReference type="ARBA" id="ARBA00022741"/>
    </source>
</evidence>
<proteinExistence type="inferred from homology"/>
<dbReference type="InterPro" id="IPR005225">
    <property type="entry name" value="Small_GTP-bd"/>
</dbReference>
<feature type="region of interest" description="G4" evidence="7">
    <location>
        <begin position="120"/>
        <end position="123"/>
    </location>
</feature>
<keyword evidence="4 6" id="KW-0694">RNA-binding</keyword>
<dbReference type="PANTHER" id="PTHR42698">
    <property type="entry name" value="GTPASE ERA"/>
    <property type="match status" value="1"/>
</dbReference>
<dbReference type="SUPFAM" id="SSF54814">
    <property type="entry name" value="Prokaryotic type KH domain (KH-domain type II)"/>
    <property type="match status" value="1"/>
</dbReference>
<evidence type="ECO:0000256" key="4">
    <source>
        <dbReference type="ARBA" id="ARBA00022884"/>
    </source>
</evidence>
<evidence type="ECO:0000313" key="11">
    <source>
        <dbReference type="EMBL" id="MBU2692871.1"/>
    </source>
</evidence>
<accession>A0A948RYQ9</accession>
<dbReference type="PROSITE" id="PS50823">
    <property type="entry name" value="KH_TYPE_2"/>
    <property type="match status" value="1"/>
</dbReference>
<dbReference type="NCBIfam" id="NF000908">
    <property type="entry name" value="PRK00089.1"/>
    <property type="match status" value="1"/>
</dbReference>
<feature type="binding site" evidence="6">
    <location>
        <begin position="15"/>
        <end position="22"/>
    </location>
    <ligand>
        <name>GTP</name>
        <dbReference type="ChEBI" id="CHEBI:37565"/>
    </ligand>
</feature>
<comment type="caution">
    <text evidence="11">The sequence shown here is derived from an EMBL/GenBank/DDBJ whole genome shotgun (WGS) entry which is preliminary data.</text>
</comment>
<dbReference type="Gene3D" id="3.30.300.20">
    <property type="match status" value="1"/>
</dbReference>
<dbReference type="InterPro" id="IPR030388">
    <property type="entry name" value="G_ERA_dom"/>
</dbReference>
<dbReference type="GO" id="GO:0000028">
    <property type="term" value="P:ribosomal small subunit assembly"/>
    <property type="evidence" value="ECO:0007669"/>
    <property type="project" value="TreeGrafter"/>
</dbReference>
<dbReference type="NCBIfam" id="TIGR00436">
    <property type="entry name" value="era"/>
    <property type="match status" value="1"/>
</dbReference>
<evidence type="ECO:0000256" key="6">
    <source>
        <dbReference type="HAMAP-Rule" id="MF_00367"/>
    </source>
</evidence>
<comment type="similarity">
    <text evidence="1 6 7 8">Belongs to the TRAFAC class TrmE-Era-EngA-EngB-Septin-like GTPase superfamily. Era GTPase family.</text>
</comment>
<dbReference type="EMBL" id="JAHJDP010000104">
    <property type="protein sequence ID" value="MBU2692871.1"/>
    <property type="molecule type" value="Genomic_DNA"/>
</dbReference>
<dbReference type="Proteomes" id="UP000777784">
    <property type="component" value="Unassembled WGS sequence"/>
</dbReference>
<keyword evidence="6" id="KW-0963">Cytoplasm</keyword>
<feature type="binding site" evidence="6">
    <location>
        <begin position="62"/>
        <end position="66"/>
    </location>
    <ligand>
        <name>GTP</name>
        <dbReference type="ChEBI" id="CHEBI:37565"/>
    </ligand>
</feature>
<dbReference type="NCBIfam" id="TIGR00231">
    <property type="entry name" value="small_GTP"/>
    <property type="match status" value="1"/>
</dbReference>
<dbReference type="GO" id="GO:0003924">
    <property type="term" value="F:GTPase activity"/>
    <property type="evidence" value="ECO:0007669"/>
    <property type="project" value="UniProtKB-UniRule"/>
</dbReference>
<keyword evidence="3 6" id="KW-0547">Nucleotide-binding</keyword>
<keyword evidence="6" id="KW-0690">Ribosome biogenesis</keyword>
<protein>
    <recommendedName>
        <fullName evidence="2 6">GTPase Era</fullName>
    </recommendedName>
</protein>
<dbReference type="HAMAP" id="MF_00367">
    <property type="entry name" value="GTPase_Era"/>
    <property type="match status" value="1"/>
</dbReference>
<dbReference type="InterPro" id="IPR006073">
    <property type="entry name" value="GTP-bd"/>
</dbReference>
<dbReference type="GO" id="GO:0005525">
    <property type="term" value="F:GTP binding"/>
    <property type="evidence" value="ECO:0007669"/>
    <property type="project" value="UniProtKB-UniRule"/>
</dbReference>
<keyword evidence="6" id="KW-0699">rRNA-binding</keyword>
<comment type="subcellular location">
    <subcellularLocation>
        <location evidence="6">Cytoplasm</location>
    </subcellularLocation>
    <subcellularLocation>
        <location evidence="6">Cell membrane</location>
        <topology evidence="6">Peripheral membrane protein</topology>
    </subcellularLocation>
</comment>
<organism evidence="11 12">
    <name type="scientific">Eiseniibacteriota bacterium</name>
    <dbReference type="NCBI Taxonomy" id="2212470"/>
    <lineage>
        <taxon>Bacteria</taxon>
        <taxon>Candidatus Eiseniibacteriota</taxon>
    </lineage>
</organism>